<dbReference type="EMBL" id="JAHZIK010000009">
    <property type="protein sequence ID" value="MBW7452636.1"/>
    <property type="molecule type" value="Genomic_DNA"/>
</dbReference>
<keyword evidence="3" id="KW-1185">Reference proteome</keyword>
<dbReference type="PANTHER" id="PTHR36440:SF1">
    <property type="entry name" value="PUTATIVE (AFU_ORTHOLOGUE AFUA_8G07350)-RELATED"/>
    <property type="match status" value="1"/>
</dbReference>
<proteinExistence type="predicted"/>
<protein>
    <submittedName>
        <fullName evidence="2">Cupin domain-containing protein</fullName>
    </submittedName>
</protein>
<dbReference type="SUPFAM" id="SSF51182">
    <property type="entry name" value="RmlC-like cupins"/>
    <property type="match status" value="1"/>
</dbReference>
<dbReference type="InterPro" id="IPR053146">
    <property type="entry name" value="QDO-like"/>
</dbReference>
<dbReference type="Proteomes" id="UP001519887">
    <property type="component" value="Unassembled WGS sequence"/>
</dbReference>
<sequence length="173" mass="19141">MTVGKALVHPDGRTVTFLAKGTDEKGDFLIIEHSVTQQGAMNGPHWHPVLTESFLVTEGRMRFIVDGKETILEAGGQLTIHPNQVHQFWNIGDHQLVATHEIRPPGLHGNMFVLIHKLECEGKLTSKGIPRNPLWLGVAWECIDGYLAGPPKWVQKALLGGLARLAKAIGYRF</sequence>
<name>A0ABS7BVG9_9BACL</name>
<evidence type="ECO:0000313" key="3">
    <source>
        <dbReference type="Proteomes" id="UP001519887"/>
    </source>
</evidence>
<dbReference type="InterPro" id="IPR014710">
    <property type="entry name" value="RmlC-like_jellyroll"/>
</dbReference>
<evidence type="ECO:0000313" key="2">
    <source>
        <dbReference type="EMBL" id="MBW7452636.1"/>
    </source>
</evidence>
<comment type="caution">
    <text evidence="2">The sequence shown here is derived from an EMBL/GenBank/DDBJ whole genome shotgun (WGS) entry which is preliminary data.</text>
</comment>
<evidence type="ECO:0000259" key="1">
    <source>
        <dbReference type="Pfam" id="PF07883"/>
    </source>
</evidence>
<dbReference type="Gene3D" id="2.60.120.10">
    <property type="entry name" value="Jelly Rolls"/>
    <property type="match status" value="1"/>
</dbReference>
<gene>
    <name evidence="2" type="ORF">K0U00_01095</name>
</gene>
<dbReference type="InterPro" id="IPR013096">
    <property type="entry name" value="Cupin_2"/>
</dbReference>
<reference evidence="2 3" key="1">
    <citation type="submission" date="2021-07" db="EMBL/GenBank/DDBJ databases">
        <title>Paenibacillus radiodurans sp. nov., isolated from the southeastern edge of Tengger Desert.</title>
        <authorList>
            <person name="Zhang G."/>
        </authorList>
    </citation>
    <scope>NUCLEOTIDE SEQUENCE [LARGE SCALE GENOMIC DNA]</scope>
    <source>
        <strain evidence="2 3">CCM 7311</strain>
    </source>
</reference>
<dbReference type="PANTHER" id="PTHR36440">
    <property type="entry name" value="PUTATIVE (AFU_ORTHOLOGUE AFUA_8G07350)-RELATED"/>
    <property type="match status" value="1"/>
</dbReference>
<feature type="domain" description="Cupin type-2" evidence="1">
    <location>
        <begin position="37"/>
        <end position="97"/>
    </location>
</feature>
<dbReference type="InterPro" id="IPR011051">
    <property type="entry name" value="RmlC_Cupin_sf"/>
</dbReference>
<accession>A0ABS7BVG9</accession>
<dbReference type="Pfam" id="PF07883">
    <property type="entry name" value="Cupin_2"/>
    <property type="match status" value="1"/>
</dbReference>
<organism evidence="2 3">
    <name type="scientific">Paenibacillus sepulcri</name>
    <dbReference type="NCBI Taxonomy" id="359917"/>
    <lineage>
        <taxon>Bacteria</taxon>
        <taxon>Bacillati</taxon>
        <taxon>Bacillota</taxon>
        <taxon>Bacilli</taxon>
        <taxon>Bacillales</taxon>
        <taxon>Paenibacillaceae</taxon>
        <taxon>Paenibacillus</taxon>
    </lineage>
</organism>